<accession>A0A2W7NCT6</accession>
<protein>
    <submittedName>
        <fullName evidence="2">Anti-sigma regulatory factor (Ser/Thr protein kinase)</fullName>
    </submittedName>
</protein>
<organism evidence="2 3">
    <name type="scientific">Breznakibacter xylanolyticus</name>
    <dbReference type="NCBI Taxonomy" id="990"/>
    <lineage>
        <taxon>Bacteria</taxon>
        <taxon>Pseudomonadati</taxon>
        <taxon>Bacteroidota</taxon>
        <taxon>Bacteroidia</taxon>
        <taxon>Marinilabiliales</taxon>
        <taxon>Marinilabiliaceae</taxon>
        <taxon>Breznakibacter</taxon>
    </lineage>
</organism>
<dbReference type="Pfam" id="PF13581">
    <property type="entry name" value="HATPase_c_2"/>
    <property type="match status" value="1"/>
</dbReference>
<reference evidence="2 3" key="1">
    <citation type="submission" date="2018-06" db="EMBL/GenBank/DDBJ databases">
        <title>Genomic Encyclopedia of Archaeal and Bacterial Type Strains, Phase II (KMG-II): from individual species to whole genera.</title>
        <authorList>
            <person name="Goeker M."/>
        </authorList>
    </citation>
    <scope>NUCLEOTIDE SEQUENCE [LARGE SCALE GENOMIC DNA]</scope>
    <source>
        <strain evidence="2 3">DSM 6779</strain>
    </source>
</reference>
<dbReference type="InterPro" id="IPR003594">
    <property type="entry name" value="HATPase_dom"/>
</dbReference>
<feature type="domain" description="Histidine kinase/HSP90-like ATPase" evidence="1">
    <location>
        <begin position="18"/>
        <end position="133"/>
    </location>
</feature>
<dbReference type="RefSeq" id="WP_111444926.1">
    <property type="nucleotide sequence ID" value="NZ_QKZK01000007.1"/>
</dbReference>
<dbReference type="InterPro" id="IPR036890">
    <property type="entry name" value="HATPase_C_sf"/>
</dbReference>
<proteinExistence type="predicted"/>
<dbReference type="OrthoDB" id="9797578at2"/>
<dbReference type="SUPFAM" id="SSF55874">
    <property type="entry name" value="ATPase domain of HSP90 chaperone/DNA topoisomerase II/histidine kinase"/>
    <property type="match status" value="1"/>
</dbReference>
<evidence type="ECO:0000313" key="2">
    <source>
        <dbReference type="EMBL" id="PZX18191.1"/>
    </source>
</evidence>
<gene>
    <name evidence="2" type="ORF">LX69_01231</name>
</gene>
<sequence>MELTYEVEGGNFSKAGHASSSIKKVLKQLNVDPKVVKRVVVALYEAEVNVVAHAYNGIITARVEQGSVSIEVRDQGPGIPDIPLAMQAGYSTASAKVREMGFGAGMGLPNMKKNVDVLNISSQVGVGTRVELITYF</sequence>
<evidence type="ECO:0000313" key="3">
    <source>
        <dbReference type="Proteomes" id="UP000249239"/>
    </source>
</evidence>
<dbReference type="Gene3D" id="3.30.565.10">
    <property type="entry name" value="Histidine kinase-like ATPase, C-terminal domain"/>
    <property type="match status" value="1"/>
</dbReference>
<evidence type="ECO:0000259" key="1">
    <source>
        <dbReference type="Pfam" id="PF13581"/>
    </source>
</evidence>
<name>A0A2W7NCT6_9BACT</name>
<keyword evidence="3" id="KW-1185">Reference proteome</keyword>
<comment type="caution">
    <text evidence="2">The sequence shown here is derived from an EMBL/GenBank/DDBJ whole genome shotgun (WGS) entry which is preliminary data.</text>
</comment>
<dbReference type="Proteomes" id="UP000249239">
    <property type="component" value="Unassembled WGS sequence"/>
</dbReference>
<dbReference type="AlphaFoldDB" id="A0A2W7NCT6"/>
<dbReference type="EMBL" id="QKZK01000007">
    <property type="protein sequence ID" value="PZX18191.1"/>
    <property type="molecule type" value="Genomic_DNA"/>
</dbReference>